<evidence type="ECO:0000313" key="2">
    <source>
        <dbReference type="Proteomes" id="UP000030641"/>
    </source>
</evidence>
<dbReference type="Proteomes" id="UP000030641">
    <property type="component" value="Unassembled WGS sequence"/>
</dbReference>
<dbReference type="HOGENOM" id="CLU_2557913_0_0_1"/>
<dbReference type="InParanoid" id="A0A074YAC9"/>
<dbReference type="GeneID" id="25365638"/>
<organism evidence="1 2">
    <name type="scientific">Aureobasidium subglaciale (strain EXF-2481)</name>
    <name type="common">Aureobasidium pullulans var. subglaciale</name>
    <dbReference type="NCBI Taxonomy" id="1043005"/>
    <lineage>
        <taxon>Eukaryota</taxon>
        <taxon>Fungi</taxon>
        <taxon>Dikarya</taxon>
        <taxon>Ascomycota</taxon>
        <taxon>Pezizomycotina</taxon>
        <taxon>Dothideomycetes</taxon>
        <taxon>Dothideomycetidae</taxon>
        <taxon>Dothideales</taxon>
        <taxon>Saccotheciaceae</taxon>
        <taxon>Aureobasidium</taxon>
    </lineage>
</organism>
<accession>A0A074YAC9</accession>
<protein>
    <submittedName>
        <fullName evidence="1">Uncharacterized protein</fullName>
    </submittedName>
</protein>
<proteinExistence type="predicted"/>
<sequence length="82" mass="8948">MARPVECFPTLQPFLTSISTSCPEHGHSSRSTSVRAIARSALSIYFDLLCAMSLLEARLKRCSANLHSSFAWTLLALMSGAM</sequence>
<dbReference type="AlphaFoldDB" id="A0A074YAC9"/>
<gene>
    <name evidence="1" type="ORF">AUEXF2481DRAFT_366771</name>
</gene>
<dbReference type="PROSITE" id="PS51257">
    <property type="entry name" value="PROKAR_LIPOPROTEIN"/>
    <property type="match status" value="1"/>
</dbReference>
<dbReference type="EMBL" id="KL584768">
    <property type="protein sequence ID" value="KEQ92939.1"/>
    <property type="molecule type" value="Genomic_DNA"/>
</dbReference>
<name>A0A074YAC9_AURSE</name>
<evidence type="ECO:0000313" key="1">
    <source>
        <dbReference type="EMBL" id="KEQ92939.1"/>
    </source>
</evidence>
<reference evidence="1 2" key="1">
    <citation type="journal article" date="2014" name="BMC Genomics">
        <title>Genome sequencing of four Aureobasidium pullulans varieties: biotechnological potential, stress tolerance, and description of new species.</title>
        <authorList>
            <person name="Gostin Ar C."/>
            <person name="Ohm R.A."/>
            <person name="Kogej T."/>
            <person name="Sonjak S."/>
            <person name="Turk M."/>
            <person name="Zajc J."/>
            <person name="Zalar P."/>
            <person name="Grube M."/>
            <person name="Sun H."/>
            <person name="Han J."/>
            <person name="Sharma A."/>
            <person name="Chiniquy J."/>
            <person name="Ngan C.Y."/>
            <person name="Lipzen A."/>
            <person name="Barry K."/>
            <person name="Grigoriev I.V."/>
            <person name="Gunde-Cimerman N."/>
        </authorList>
    </citation>
    <scope>NUCLEOTIDE SEQUENCE [LARGE SCALE GENOMIC DNA]</scope>
    <source>
        <strain evidence="1 2">EXF-2481</strain>
    </source>
</reference>
<dbReference type="RefSeq" id="XP_013341466.1">
    <property type="nucleotide sequence ID" value="XM_013486012.1"/>
</dbReference>
<keyword evidence="2" id="KW-1185">Reference proteome</keyword>